<dbReference type="AlphaFoldDB" id="A0AAD4NCW9"/>
<proteinExistence type="predicted"/>
<keyword evidence="1" id="KW-1133">Transmembrane helix</keyword>
<protein>
    <recommendedName>
        <fullName evidence="5">MARVEL domain-containing protein</fullName>
    </recommendedName>
</protein>
<organism evidence="3 4">
    <name type="scientific">Ditylenchus destructor</name>
    <dbReference type="NCBI Taxonomy" id="166010"/>
    <lineage>
        <taxon>Eukaryota</taxon>
        <taxon>Metazoa</taxon>
        <taxon>Ecdysozoa</taxon>
        <taxon>Nematoda</taxon>
        <taxon>Chromadorea</taxon>
        <taxon>Rhabditida</taxon>
        <taxon>Tylenchina</taxon>
        <taxon>Tylenchomorpha</taxon>
        <taxon>Sphaerularioidea</taxon>
        <taxon>Anguinidae</taxon>
        <taxon>Anguininae</taxon>
        <taxon>Ditylenchus</taxon>
    </lineage>
</organism>
<evidence type="ECO:0000256" key="2">
    <source>
        <dbReference type="SAM" id="SignalP"/>
    </source>
</evidence>
<feature type="transmembrane region" description="Helical" evidence="1">
    <location>
        <begin position="42"/>
        <end position="64"/>
    </location>
</feature>
<keyword evidence="2" id="KW-0732">Signal</keyword>
<evidence type="ECO:0000313" key="4">
    <source>
        <dbReference type="Proteomes" id="UP001201812"/>
    </source>
</evidence>
<feature type="transmembrane region" description="Helical" evidence="1">
    <location>
        <begin position="114"/>
        <end position="135"/>
    </location>
</feature>
<feature type="signal peptide" evidence="2">
    <location>
        <begin position="1"/>
        <end position="30"/>
    </location>
</feature>
<evidence type="ECO:0000313" key="3">
    <source>
        <dbReference type="EMBL" id="KAI1720394.1"/>
    </source>
</evidence>
<evidence type="ECO:0000256" key="1">
    <source>
        <dbReference type="SAM" id="Phobius"/>
    </source>
</evidence>
<feature type="chain" id="PRO_5041984493" description="MARVEL domain-containing protein" evidence="2">
    <location>
        <begin position="31"/>
        <end position="166"/>
    </location>
</feature>
<evidence type="ECO:0008006" key="5">
    <source>
        <dbReference type="Google" id="ProtNLM"/>
    </source>
</evidence>
<gene>
    <name evidence="3" type="ORF">DdX_05783</name>
</gene>
<keyword evidence="1" id="KW-0812">Transmembrane</keyword>
<feature type="transmembrane region" description="Helical" evidence="1">
    <location>
        <begin position="84"/>
        <end position="102"/>
    </location>
</feature>
<keyword evidence="4" id="KW-1185">Reference proteome</keyword>
<keyword evidence="1" id="KW-0472">Membrane</keyword>
<name>A0AAD4NCW9_9BILA</name>
<dbReference type="Proteomes" id="UP001201812">
    <property type="component" value="Unassembled WGS sequence"/>
</dbReference>
<accession>A0AAD4NCW9</accession>
<comment type="caution">
    <text evidence="3">The sequence shown here is derived from an EMBL/GenBank/DDBJ whole genome shotgun (WGS) entry which is preliminary data.</text>
</comment>
<dbReference type="EMBL" id="JAKKPZ010000006">
    <property type="protein sequence ID" value="KAI1720394.1"/>
    <property type="molecule type" value="Genomic_DNA"/>
</dbReference>
<reference evidence="3" key="1">
    <citation type="submission" date="2022-01" db="EMBL/GenBank/DDBJ databases">
        <title>Genome Sequence Resource for Two Populations of Ditylenchus destructor, the Migratory Endoparasitic Phytonematode.</title>
        <authorList>
            <person name="Zhang H."/>
            <person name="Lin R."/>
            <person name="Xie B."/>
        </authorList>
    </citation>
    <scope>NUCLEOTIDE SEQUENCE</scope>
    <source>
        <strain evidence="3">BazhouSP</strain>
    </source>
</reference>
<sequence length="166" mass="18461">MNLQRFLSMPNALKPMTLTFLLLTMLLAAAGPDKEPNIGGGWFFWLTIFLQIIWMFTVCALFLYEAEAFLSCGRDAWPIVEMSYSGVFGAANIINIFIVSAWHEHQIGRSSTLVVAAMTTFLLVLFYALSGFMMFRIWRGFVKSGASQNPTPNLQPGNIGGMHPGL</sequence>